<evidence type="ECO:0000256" key="1">
    <source>
        <dbReference type="SAM" id="SignalP"/>
    </source>
</evidence>
<keyword evidence="3" id="KW-1185">Reference proteome</keyword>
<gene>
    <name evidence="2" type="ORF">WN944_019215</name>
</gene>
<organism evidence="2 3">
    <name type="scientific">Citrus x changshan-huyou</name>
    <dbReference type="NCBI Taxonomy" id="2935761"/>
    <lineage>
        <taxon>Eukaryota</taxon>
        <taxon>Viridiplantae</taxon>
        <taxon>Streptophyta</taxon>
        <taxon>Embryophyta</taxon>
        <taxon>Tracheophyta</taxon>
        <taxon>Spermatophyta</taxon>
        <taxon>Magnoliopsida</taxon>
        <taxon>eudicotyledons</taxon>
        <taxon>Gunneridae</taxon>
        <taxon>Pentapetalae</taxon>
        <taxon>rosids</taxon>
        <taxon>malvids</taxon>
        <taxon>Sapindales</taxon>
        <taxon>Rutaceae</taxon>
        <taxon>Aurantioideae</taxon>
        <taxon>Citrus</taxon>
    </lineage>
</organism>
<feature type="chain" id="PRO_5043051850" evidence="1">
    <location>
        <begin position="29"/>
        <end position="80"/>
    </location>
</feature>
<keyword evidence="1" id="KW-0732">Signal</keyword>
<dbReference type="AlphaFoldDB" id="A0AAP0LVS5"/>
<dbReference type="EMBL" id="JBCGBO010000007">
    <property type="protein sequence ID" value="KAK9187816.1"/>
    <property type="molecule type" value="Genomic_DNA"/>
</dbReference>
<feature type="signal peptide" evidence="1">
    <location>
        <begin position="1"/>
        <end position="28"/>
    </location>
</feature>
<evidence type="ECO:0000313" key="2">
    <source>
        <dbReference type="EMBL" id="KAK9187816.1"/>
    </source>
</evidence>
<name>A0AAP0LVS5_9ROSI</name>
<accession>A0AAP0LVS5</accession>
<dbReference type="Proteomes" id="UP001428341">
    <property type="component" value="Unassembled WGS sequence"/>
</dbReference>
<protein>
    <submittedName>
        <fullName evidence="2">Uncharacterized protein</fullName>
    </submittedName>
</protein>
<evidence type="ECO:0000313" key="3">
    <source>
        <dbReference type="Proteomes" id="UP001428341"/>
    </source>
</evidence>
<proteinExistence type="predicted"/>
<sequence>MLLEATWQAFSGDFSLLALTLYCSVAESKDFMYFQPPLDHCFCNCRYEGHEEGLWLHCVRYSGPGWTYECPYPDWATLSL</sequence>
<reference evidence="2 3" key="1">
    <citation type="submission" date="2024-05" db="EMBL/GenBank/DDBJ databases">
        <title>Haplotype-resolved chromosome-level genome assembly of Huyou (Citrus changshanensis).</title>
        <authorList>
            <person name="Miao C."/>
            <person name="Chen W."/>
            <person name="Wu Y."/>
            <person name="Wang L."/>
            <person name="Zhao S."/>
            <person name="Grierson D."/>
            <person name="Xu C."/>
            <person name="Chen K."/>
        </authorList>
    </citation>
    <scope>NUCLEOTIDE SEQUENCE [LARGE SCALE GENOMIC DNA]</scope>
    <source>
        <strain evidence="2">01-14</strain>
        <tissue evidence="2">Leaf</tissue>
    </source>
</reference>
<comment type="caution">
    <text evidence="2">The sequence shown here is derived from an EMBL/GenBank/DDBJ whole genome shotgun (WGS) entry which is preliminary data.</text>
</comment>